<reference evidence="3" key="1">
    <citation type="submission" date="2018-08" db="EMBL/GenBank/DDBJ databases">
        <title>Draft genome sequence of azole-resistant Aspergillus thermomutatus (Neosartorya pseudofischeri) strain HMR AF 39, isolated from a human nasal aspirate.</title>
        <authorList>
            <person name="Parent-Michaud M."/>
            <person name="Dufresne P.J."/>
            <person name="Fournier E."/>
            <person name="Martineau C."/>
            <person name="Moreira S."/>
            <person name="Perkins V."/>
            <person name="De Repentigny L."/>
            <person name="Dufresne S.F."/>
        </authorList>
    </citation>
    <scope>NUCLEOTIDE SEQUENCE [LARGE SCALE GENOMIC DNA]</scope>
    <source>
        <strain evidence="3">HMR AF 39</strain>
    </source>
</reference>
<keyword evidence="2" id="KW-0732">Signal</keyword>
<accession>A0A397GH92</accession>
<evidence type="ECO:0000256" key="1">
    <source>
        <dbReference type="SAM" id="MobiDB-lite"/>
    </source>
</evidence>
<feature type="compositionally biased region" description="Low complexity" evidence="1">
    <location>
        <begin position="128"/>
        <end position="139"/>
    </location>
</feature>
<dbReference type="STRING" id="41047.A0A397GH92"/>
<dbReference type="VEuPathDB" id="FungiDB:CDV56_105972"/>
<name>A0A397GH92_ASPTH</name>
<dbReference type="GeneID" id="38127946"/>
<dbReference type="Proteomes" id="UP000215305">
    <property type="component" value="Unassembled WGS sequence"/>
</dbReference>
<feature type="chain" id="PRO_5017175453" evidence="2">
    <location>
        <begin position="18"/>
        <end position="225"/>
    </location>
</feature>
<gene>
    <name evidence="3" type="ORF">CDV56_105972</name>
</gene>
<dbReference type="AlphaFoldDB" id="A0A397GH92"/>
<feature type="region of interest" description="Disordered" evidence="1">
    <location>
        <begin position="128"/>
        <end position="205"/>
    </location>
</feature>
<feature type="compositionally biased region" description="Low complexity" evidence="1">
    <location>
        <begin position="149"/>
        <end position="202"/>
    </location>
</feature>
<feature type="signal peptide" evidence="2">
    <location>
        <begin position="1"/>
        <end position="17"/>
    </location>
</feature>
<keyword evidence="4" id="KW-1185">Reference proteome</keyword>
<dbReference type="OrthoDB" id="4509553at2759"/>
<sequence>MLLSLVTVTAILQLAVATNLSPPILYSRHGSQHGSLEKRWAAGSQNVASSRGMCLSGVVGISSGGPRPFFVVGYQGVGVDVRRGCTGEATRVTVHTPYSTLTLGAMTEVSATATGTTTTEQMFTAISATASATTTTTSRSRSESESTSHSHSRVSASSSSAGSTSTSTSVTEAETETTTTASTPTTTARFSQSSSSPNNNGGSSAGVGLGIPVLAEMVALGAVLL</sequence>
<evidence type="ECO:0000256" key="2">
    <source>
        <dbReference type="SAM" id="SignalP"/>
    </source>
</evidence>
<evidence type="ECO:0000313" key="3">
    <source>
        <dbReference type="EMBL" id="RHZ48383.1"/>
    </source>
</evidence>
<comment type="caution">
    <text evidence="3">The sequence shown here is derived from an EMBL/GenBank/DDBJ whole genome shotgun (WGS) entry which is preliminary data.</text>
</comment>
<protein>
    <submittedName>
        <fullName evidence="3">Uncharacterized protein</fullName>
    </submittedName>
</protein>
<evidence type="ECO:0000313" key="4">
    <source>
        <dbReference type="Proteomes" id="UP000215305"/>
    </source>
</evidence>
<proteinExistence type="predicted"/>
<organism evidence="3 4">
    <name type="scientific">Aspergillus thermomutatus</name>
    <name type="common">Neosartorya pseudofischeri</name>
    <dbReference type="NCBI Taxonomy" id="41047"/>
    <lineage>
        <taxon>Eukaryota</taxon>
        <taxon>Fungi</taxon>
        <taxon>Dikarya</taxon>
        <taxon>Ascomycota</taxon>
        <taxon>Pezizomycotina</taxon>
        <taxon>Eurotiomycetes</taxon>
        <taxon>Eurotiomycetidae</taxon>
        <taxon>Eurotiales</taxon>
        <taxon>Aspergillaceae</taxon>
        <taxon>Aspergillus</taxon>
        <taxon>Aspergillus subgen. Fumigati</taxon>
    </lineage>
</organism>
<dbReference type="EMBL" id="NKHU02000199">
    <property type="protein sequence ID" value="RHZ48383.1"/>
    <property type="molecule type" value="Genomic_DNA"/>
</dbReference>
<dbReference type="RefSeq" id="XP_026611946.1">
    <property type="nucleotide sequence ID" value="XM_026759591.1"/>
</dbReference>